<dbReference type="PIRSF" id="PIRSF037226">
    <property type="entry name" value="Amidohydrolase_ACY1L2_prd"/>
    <property type="match status" value="1"/>
</dbReference>
<evidence type="ECO:0000313" key="4">
    <source>
        <dbReference type="Proteomes" id="UP000548787"/>
    </source>
</evidence>
<dbReference type="NCBIfam" id="TIGR01891">
    <property type="entry name" value="amidohydrolases"/>
    <property type="match status" value="1"/>
</dbReference>
<dbReference type="GO" id="GO:0046657">
    <property type="term" value="P:folic acid catabolic process"/>
    <property type="evidence" value="ECO:0007669"/>
    <property type="project" value="TreeGrafter"/>
</dbReference>
<dbReference type="InterPro" id="IPR017439">
    <property type="entry name" value="Amidohydrolase"/>
</dbReference>
<dbReference type="InterPro" id="IPR036264">
    <property type="entry name" value="Bact_exopeptidase_dim_dom"/>
</dbReference>
<evidence type="ECO:0000256" key="1">
    <source>
        <dbReference type="PIRNR" id="PIRNR037226"/>
    </source>
</evidence>
<sequence>MVQAKLTWSEAIKTNIEAHQDFYIEVSHDIHDHPEIGNEEFYASEKLATVLEKAGFTVESDVAGHKTAFLARKKAEKSGATVAFLAEYDALPGLGHACGHNIIGTTSVAAAIALAEVIEETGGEVVVLGTPAEEGGPNGSAKGSFVKHNLLKDIDAALMIHPSSDSALTTPSLAVDVLEFEFFGKPAHSAANPEDGINALDGLIQFYNGVNALRQHVTSDVRIHGIILDGGQAPNIVPDYARARFFTRADKRRRLDDITKRVIQVAEGAAIQTGTTFKVTNIQNGVDDFLINKQFNRLFARIAEQLDEPLITDSRGIGSTDAGNISQVIPTIHPYIKIGSSDLVGHTVEFREAARSAAGDKALIKGAKLLALTALELYTNETLLADIKQEYEDTKQV</sequence>
<organism evidence="3 4">
    <name type="scientific">Listeria rustica</name>
    <dbReference type="NCBI Taxonomy" id="2713503"/>
    <lineage>
        <taxon>Bacteria</taxon>
        <taxon>Bacillati</taxon>
        <taxon>Bacillota</taxon>
        <taxon>Bacilli</taxon>
        <taxon>Bacillales</taxon>
        <taxon>Listeriaceae</taxon>
        <taxon>Listeria</taxon>
    </lineage>
</organism>
<keyword evidence="4" id="KW-1185">Reference proteome</keyword>
<dbReference type="Gene3D" id="3.40.630.10">
    <property type="entry name" value="Zn peptidases"/>
    <property type="match status" value="1"/>
</dbReference>
<reference evidence="3 4" key="1">
    <citation type="submission" date="2020-08" db="EMBL/GenBank/DDBJ databases">
        <title>Listeria ohnekaius sp. nov. and Listeria portnoyii sp. nov. isolated from non-agricultural and natural environments.</title>
        <authorList>
            <person name="Weller D."/>
            <person name="Belias A.M."/>
            <person name="Liao J."/>
            <person name="Guo S."/>
            <person name="Orsi R.H."/>
            <person name="Wiedmann M."/>
        </authorList>
    </citation>
    <scope>NUCLEOTIDE SEQUENCE [LARGE SCALE GENOMIC DNA]</scope>
    <source>
        <strain evidence="3 4">FSL W9-0585</strain>
    </source>
</reference>
<dbReference type="InterPro" id="IPR017144">
    <property type="entry name" value="Xaa-Arg_dipeptidase"/>
</dbReference>
<protein>
    <recommendedName>
        <fullName evidence="1">Peptidase M20 domain-containing protein 2</fullName>
    </recommendedName>
</protein>
<dbReference type="Gene3D" id="3.30.70.360">
    <property type="match status" value="1"/>
</dbReference>
<proteinExistence type="inferred from homology"/>
<dbReference type="Proteomes" id="UP000548787">
    <property type="component" value="Unassembled WGS sequence"/>
</dbReference>
<dbReference type="GO" id="GO:0071713">
    <property type="term" value="F:para-aminobenzoyl-glutamate hydrolase activity"/>
    <property type="evidence" value="ECO:0007669"/>
    <property type="project" value="TreeGrafter"/>
</dbReference>
<dbReference type="Pfam" id="PF01546">
    <property type="entry name" value="Peptidase_M20"/>
    <property type="match status" value="1"/>
</dbReference>
<feature type="domain" description="Peptidase M20 dimerisation" evidence="2">
    <location>
        <begin position="180"/>
        <end position="269"/>
    </location>
</feature>
<dbReference type="InterPro" id="IPR002933">
    <property type="entry name" value="Peptidase_M20"/>
</dbReference>
<dbReference type="GO" id="GO:0016805">
    <property type="term" value="F:dipeptidase activity"/>
    <property type="evidence" value="ECO:0007669"/>
    <property type="project" value="InterPro"/>
</dbReference>
<dbReference type="RefSeq" id="WP_181675103.1">
    <property type="nucleotide sequence ID" value="NZ_JABJVM010000001.1"/>
</dbReference>
<dbReference type="EMBL" id="JABJVM010000001">
    <property type="protein sequence ID" value="MBA3924847.1"/>
    <property type="molecule type" value="Genomic_DNA"/>
</dbReference>
<evidence type="ECO:0000313" key="3">
    <source>
        <dbReference type="EMBL" id="MBA3924847.1"/>
    </source>
</evidence>
<dbReference type="PANTHER" id="PTHR30575">
    <property type="entry name" value="PEPTIDASE M20"/>
    <property type="match status" value="1"/>
</dbReference>
<gene>
    <name evidence="3" type="ORF">HPK16_00725</name>
</gene>
<dbReference type="GO" id="GO:0005737">
    <property type="term" value="C:cytoplasm"/>
    <property type="evidence" value="ECO:0007669"/>
    <property type="project" value="TreeGrafter"/>
</dbReference>
<comment type="caution">
    <text evidence="3">The sequence shown here is derived from an EMBL/GenBank/DDBJ whole genome shotgun (WGS) entry which is preliminary data.</text>
</comment>
<name>A0A7W1T3J7_9LIST</name>
<dbReference type="SUPFAM" id="SSF55031">
    <property type="entry name" value="Bacterial exopeptidase dimerisation domain"/>
    <property type="match status" value="1"/>
</dbReference>
<dbReference type="FunFam" id="3.30.70.360:FF:000004">
    <property type="entry name" value="Peptidase M20 domain-containing protein 2"/>
    <property type="match status" value="1"/>
</dbReference>
<dbReference type="PANTHER" id="PTHR30575:SF0">
    <property type="entry name" value="XAA-ARG DIPEPTIDASE"/>
    <property type="match status" value="1"/>
</dbReference>
<dbReference type="SUPFAM" id="SSF53187">
    <property type="entry name" value="Zn-dependent exopeptidases"/>
    <property type="match status" value="1"/>
</dbReference>
<dbReference type="AlphaFoldDB" id="A0A7W1T3J7"/>
<dbReference type="CDD" id="cd05672">
    <property type="entry name" value="M20_ACY1L2-like"/>
    <property type="match status" value="1"/>
</dbReference>
<dbReference type="InterPro" id="IPR011650">
    <property type="entry name" value="Peptidase_M20_dimer"/>
</dbReference>
<evidence type="ECO:0000259" key="2">
    <source>
        <dbReference type="Pfam" id="PF07687"/>
    </source>
</evidence>
<comment type="similarity">
    <text evidence="1">Belongs to the peptidase M20A family.</text>
</comment>
<dbReference type="InterPro" id="IPR052030">
    <property type="entry name" value="Peptidase_M20/M20A_hydrolases"/>
</dbReference>
<accession>A0A7W1T3J7</accession>
<dbReference type="Pfam" id="PF07687">
    <property type="entry name" value="M20_dimer"/>
    <property type="match status" value="1"/>
</dbReference>